<name>A0ABP8PB59_9NOCA</name>
<feature type="signal peptide" evidence="2">
    <location>
        <begin position="1"/>
        <end position="30"/>
    </location>
</feature>
<sequence length="784" mass="81402">MRTALRRLAATTLTALALTVPLGIPISVAAAPTTTPAPTPQRGQSQQFVSLSIDTVTPSTVTTSSPPVVTVTGTVTNVGDRTVHDVQVRLQRAPAVASADRLRTVLRADQGQFDVAGEFAVVRDRLDVGQSSRFTVALPVRSTDQPSLGINEPGVYPLLVNVNGTPDYGGPARLDDARFLLPVLGLPRDPSGTDPEAAPIPPSTADPVAVTMMWPLADRPRLAAGIPGSADERVRLVDDDLATSLASGGRLEQLVAAAEFATADDLDRDHRLAQSMCLAVDPDLLVTVSNMTHGYLVVDNAADPTGPARPGTGQAAAVDWLTRLRQLASRMCITAVPFAQTDLTALQQAADPTLTTRALEKPADIVDGLLGVTSLRGVTWPDSGVLEPTAAATLTGLGPTALLAANAVDGVTTQPKVPLEGGNNGGPLYAALFDVPAATALAAVGSTPQTPTFTPSGARYELSDDSRTARLQDALGAMTWTALTSRSTGSRMADANPRSLLLAPPQQWSADGDEARAVLSTVATMLRSGLATVRTLPDLVERPAAPPPLALDYPDQAVKDGAPPSVTAGVAVQAPEVDALTQTLVYDPQSALTPDGFTAPLSEDLLRAMSTSGRHDADRAPATAAAEQRVGQVGAALDRVYASVTVLAPGGAYTLASEQSPLLFVARNDLPIGITVRLQLSAPPGMTITDIGDQQLPARGSRALQVPAKVTDTGKMVVDVALTTSNGHELGESTSVSVRSNSYGKVLVIITAGAGALLLLLAGRRLWHRFRGQPDPADEGYEGR</sequence>
<organism evidence="3 4">
    <name type="scientific">Rhodococcus olei</name>
    <dbReference type="NCBI Taxonomy" id="2161675"/>
    <lineage>
        <taxon>Bacteria</taxon>
        <taxon>Bacillati</taxon>
        <taxon>Actinomycetota</taxon>
        <taxon>Actinomycetes</taxon>
        <taxon>Mycobacteriales</taxon>
        <taxon>Nocardiaceae</taxon>
        <taxon>Rhodococcus</taxon>
    </lineage>
</organism>
<evidence type="ECO:0000256" key="1">
    <source>
        <dbReference type="SAM" id="Phobius"/>
    </source>
</evidence>
<gene>
    <name evidence="3" type="ORF">GCM10023094_39310</name>
</gene>
<keyword evidence="1" id="KW-0472">Membrane</keyword>
<comment type="caution">
    <text evidence="3">The sequence shown here is derived from an EMBL/GenBank/DDBJ whole genome shotgun (WGS) entry which is preliminary data.</text>
</comment>
<protein>
    <recommendedName>
        <fullName evidence="5">Glycoprotein</fullName>
    </recommendedName>
</protein>
<dbReference type="RefSeq" id="WP_345348902.1">
    <property type="nucleotide sequence ID" value="NZ_BAABFB010000059.1"/>
</dbReference>
<dbReference type="Proteomes" id="UP001501183">
    <property type="component" value="Unassembled WGS sequence"/>
</dbReference>
<keyword evidence="4" id="KW-1185">Reference proteome</keyword>
<proteinExistence type="predicted"/>
<evidence type="ECO:0000313" key="4">
    <source>
        <dbReference type="Proteomes" id="UP001501183"/>
    </source>
</evidence>
<accession>A0ABP8PB59</accession>
<reference evidence="4" key="1">
    <citation type="journal article" date="2019" name="Int. J. Syst. Evol. Microbiol.">
        <title>The Global Catalogue of Microorganisms (GCM) 10K type strain sequencing project: providing services to taxonomists for standard genome sequencing and annotation.</title>
        <authorList>
            <consortium name="The Broad Institute Genomics Platform"/>
            <consortium name="The Broad Institute Genome Sequencing Center for Infectious Disease"/>
            <person name="Wu L."/>
            <person name="Ma J."/>
        </authorList>
    </citation>
    <scope>NUCLEOTIDE SEQUENCE [LARGE SCALE GENOMIC DNA]</scope>
    <source>
        <strain evidence="4">JCM 32206</strain>
    </source>
</reference>
<evidence type="ECO:0008006" key="5">
    <source>
        <dbReference type="Google" id="ProtNLM"/>
    </source>
</evidence>
<dbReference type="EMBL" id="BAABFB010000059">
    <property type="protein sequence ID" value="GAA4485013.1"/>
    <property type="molecule type" value="Genomic_DNA"/>
</dbReference>
<keyword evidence="2" id="KW-0732">Signal</keyword>
<keyword evidence="1" id="KW-0812">Transmembrane</keyword>
<evidence type="ECO:0000256" key="2">
    <source>
        <dbReference type="SAM" id="SignalP"/>
    </source>
</evidence>
<evidence type="ECO:0000313" key="3">
    <source>
        <dbReference type="EMBL" id="GAA4485013.1"/>
    </source>
</evidence>
<feature type="chain" id="PRO_5046926544" description="Glycoprotein" evidence="2">
    <location>
        <begin position="31"/>
        <end position="784"/>
    </location>
</feature>
<keyword evidence="1" id="KW-1133">Transmembrane helix</keyword>
<feature type="transmembrane region" description="Helical" evidence="1">
    <location>
        <begin position="743"/>
        <end position="762"/>
    </location>
</feature>